<gene>
    <name evidence="7" type="ORF">S06H3_25950</name>
</gene>
<evidence type="ECO:0000256" key="2">
    <source>
        <dbReference type="ARBA" id="ARBA00022692"/>
    </source>
</evidence>
<keyword evidence="3 5" id="KW-1133">Transmembrane helix</keyword>
<feature type="transmembrane region" description="Helical" evidence="5">
    <location>
        <begin position="16"/>
        <end position="39"/>
    </location>
</feature>
<evidence type="ECO:0000259" key="6">
    <source>
        <dbReference type="Pfam" id="PF01545"/>
    </source>
</evidence>
<feature type="domain" description="Cation efflux protein transmembrane" evidence="6">
    <location>
        <begin position="16"/>
        <end position="69"/>
    </location>
</feature>
<evidence type="ECO:0000256" key="4">
    <source>
        <dbReference type="ARBA" id="ARBA00023136"/>
    </source>
</evidence>
<keyword evidence="2 5" id="KW-0812">Transmembrane</keyword>
<protein>
    <recommendedName>
        <fullName evidence="6">Cation efflux protein transmembrane domain-containing protein</fullName>
    </recommendedName>
</protein>
<dbReference type="InterPro" id="IPR027469">
    <property type="entry name" value="Cation_efflux_TMD_sf"/>
</dbReference>
<reference evidence="7" key="1">
    <citation type="journal article" date="2014" name="Front. Microbiol.">
        <title>High frequency of phylogenetically diverse reductive dehalogenase-homologous genes in deep subseafloor sedimentary metagenomes.</title>
        <authorList>
            <person name="Kawai M."/>
            <person name="Futagami T."/>
            <person name="Toyoda A."/>
            <person name="Takaki Y."/>
            <person name="Nishi S."/>
            <person name="Hori S."/>
            <person name="Arai W."/>
            <person name="Tsubouchi T."/>
            <person name="Morono Y."/>
            <person name="Uchiyama I."/>
            <person name="Ito T."/>
            <person name="Fujiyama A."/>
            <person name="Inagaki F."/>
            <person name="Takami H."/>
        </authorList>
    </citation>
    <scope>NUCLEOTIDE SEQUENCE</scope>
    <source>
        <strain evidence="7">Expedition CK06-06</strain>
    </source>
</reference>
<feature type="transmembrane region" description="Helical" evidence="5">
    <location>
        <begin position="45"/>
        <end position="64"/>
    </location>
</feature>
<evidence type="ECO:0000256" key="1">
    <source>
        <dbReference type="ARBA" id="ARBA00004141"/>
    </source>
</evidence>
<keyword evidence="4 5" id="KW-0472">Membrane</keyword>
<evidence type="ECO:0000256" key="3">
    <source>
        <dbReference type="ARBA" id="ARBA00022989"/>
    </source>
</evidence>
<dbReference type="GO" id="GO:0008324">
    <property type="term" value="F:monoatomic cation transmembrane transporter activity"/>
    <property type="evidence" value="ECO:0007669"/>
    <property type="project" value="InterPro"/>
</dbReference>
<dbReference type="Pfam" id="PF01545">
    <property type="entry name" value="Cation_efflux"/>
    <property type="match status" value="1"/>
</dbReference>
<dbReference type="EMBL" id="BARV01014966">
    <property type="protein sequence ID" value="GAI25287.1"/>
    <property type="molecule type" value="Genomic_DNA"/>
</dbReference>
<evidence type="ECO:0000256" key="5">
    <source>
        <dbReference type="SAM" id="Phobius"/>
    </source>
</evidence>
<dbReference type="GO" id="GO:0016020">
    <property type="term" value="C:membrane"/>
    <property type="evidence" value="ECO:0007669"/>
    <property type="project" value="UniProtKB-SubCell"/>
</dbReference>
<organism evidence="7">
    <name type="scientific">marine sediment metagenome</name>
    <dbReference type="NCBI Taxonomy" id="412755"/>
    <lineage>
        <taxon>unclassified sequences</taxon>
        <taxon>metagenomes</taxon>
        <taxon>ecological metagenomes</taxon>
    </lineage>
</organism>
<comment type="caution">
    <text evidence="7">The sequence shown here is derived from an EMBL/GenBank/DDBJ whole genome shotgun (WGS) entry which is preliminary data.</text>
</comment>
<comment type="subcellular location">
    <subcellularLocation>
        <location evidence="1">Membrane</location>
        <topology evidence="1">Multi-pass membrane protein</topology>
    </subcellularLocation>
</comment>
<proteinExistence type="predicted"/>
<dbReference type="AlphaFoldDB" id="X1M131"/>
<accession>X1M131</accession>
<dbReference type="SUPFAM" id="SSF161111">
    <property type="entry name" value="Cation efflux protein transmembrane domain-like"/>
    <property type="match status" value="1"/>
</dbReference>
<sequence length="69" mass="7281">MQVDDALAKGEKITKISIFTLISLGCLLLFTGLLSGSVALRGDGVHTIADAFVSLIVLIGLRMLHKTPS</sequence>
<dbReference type="InterPro" id="IPR058533">
    <property type="entry name" value="Cation_efflux_TM"/>
</dbReference>
<dbReference type="Gene3D" id="1.20.1510.10">
    <property type="entry name" value="Cation efflux protein transmembrane domain"/>
    <property type="match status" value="1"/>
</dbReference>
<evidence type="ECO:0000313" key="7">
    <source>
        <dbReference type="EMBL" id="GAI25287.1"/>
    </source>
</evidence>
<name>X1M131_9ZZZZ</name>